<organism evidence="11 12">
    <name type="scientific">Halospina denitrificans</name>
    <dbReference type="NCBI Taxonomy" id="332522"/>
    <lineage>
        <taxon>Bacteria</taxon>
        <taxon>Pseudomonadati</taxon>
        <taxon>Pseudomonadota</taxon>
        <taxon>Gammaproteobacteria</taxon>
        <taxon>Halospina</taxon>
    </lineage>
</organism>
<dbReference type="SUPFAM" id="SSF53659">
    <property type="entry name" value="Isocitrate/Isopropylmalate dehydrogenase-like"/>
    <property type="match status" value="1"/>
</dbReference>
<sequence length="335" mass="35881">MPGPDIIIAVDAMSGDRGCEPVVRAAESAVSENRALRIVLLGSKAILEAFLMRDHERIEVIDASQVVTMDERPSHALRHKQSSSMAAALRMVAEGRADGCVSAGNTGALMAMGRSILRTYPGIDRPAIIKRVPSFTTPTYVLDLGANVDAGAENLFQYAVMGSLMARAIEGIENPRVALLNVGAEDVKGNEQVRLASHMLASQSTVHYIGYIEGDDLFRGVADVVVCDGFVGNIALKTGEGVAELLRDLIRLSFTRGWYGRLIGLLAAPLLKRLGRRMDPALHNGASFIGLRGVVIKSHGNADTTGLNAAIHQACSEVEQGIPKRLSESLEQIDF</sequence>
<evidence type="ECO:0000256" key="3">
    <source>
        <dbReference type="ARBA" id="ARBA00022516"/>
    </source>
</evidence>
<comment type="subcellular location">
    <subcellularLocation>
        <location evidence="10">Cytoplasm</location>
    </subcellularLocation>
    <text evidence="10">Associated with the membrane possibly through PlsY.</text>
</comment>
<evidence type="ECO:0000256" key="8">
    <source>
        <dbReference type="ARBA" id="ARBA00024069"/>
    </source>
</evidence>
<evidence type="ECO:0000313" key="11">
    <source>
        <dbReference type="EMBL" id="TDT39363.1"/>
    </source>
</evidence>
<comment type="similarity">
    <text evidence="10">Belongs to the PlsX family.</text>
</comment>
<dbReference type="RefSeq" id="WP_279591381.1">
    <property type="nucleotide sequence ID" value="NZ_SOAX01000005.1"/>
</dbReference>
<proteinExistence type="inferred from homology"/>
<keyword evidence="6 10" id="KW-0594">Phospholipid biosynthesis</keyword>
<dbReference type="PIRSF" id="PIRSF002465">
    <property type="entry name" value="Phsphlp_syn_PlsX"/>
    <property type="match status" value="1"/>
</dbReference>
<dbReference type="Gene3D" id="3.40.718.10">
    <property type="entry name" value="Isopropylmalate Dehydrogenase"/>
    <property type="match status" value="1"/>
</dbReference>
<keyword evidence="12" id="KW-1185">Reference proteome</keyword>
<dbReference type="AlphaFoldDB" id="A0A4R7JQB2"/>
<name>A0A4R7JQB2_9GAMM</name>
<dbReference type="Proteomes" id="UP000295830">
    <property type="component" value="Unassembled WGS sequence"/>
</dbReference>
<dbReference type="GO" id="GO:0043811">
    <property type="term" value="F:phosphate:acyl-[acyl carrier protein] acyltransferase activity"/>
    <property type="evidence" value="ECO:0007669"/>
    <property type="project" value="UniProtKB-UniRule"/>
</dbReference>
<dbReference type="EMBL" id="SOAX01000005">
    <property type="protein sequence ID" value="TDT39363.1"/>
    <property type="molecule type" value="Genomic_DNA"/>
</dbReference>
<dbReference type="PANTHER" id="PTHR30100:SF1">
    <property type="entry name" value="PHOSPHATE ACYLTRANSFERASE"/>
    <property type="match status" value="1"/>
</dbReference>
<reference evidence="11 12" key="1">
    <citation type="submission" date="2019-03" db="EMBL/GenBank/DDBJ databases">
        <title>Genomic Encyclopedia of Type Strains, Phase IV (KMG-IV): sequencing the most valuable type-strain genomes for metagenomic binning, comparative biology and taxonomic classification.</title>
        <authorList>
            <person name="Goeker M."/>
        </authorList>
    </citation>
    <scope>NUCLEOTIDE SEQUENCE [LARGE SCALE GENOMIC DNA]</scope>
    <source>
        <strain evidence="11 12">DSM 15505</strain>
    </source>
</reference>
<dbReference type="GO" id="GO:0006633">
    <property type="term" value="P:fatty acid biosynthetic process"/>
    <property type="evidence" value="ECO:0007669"/>
    <property type="project" value="UniProtKB-UniRule"/>
</dbReference>
<dbReference type="EC" id="2.3.1.274" evidence="8 10"/>
<evidence type="ECO:0000256" key="9">
    <source>
        <dbReference type="ARBA" id="ARBA00046608"/>
    </source>
</evidence>
<comment type="caution">
    <text evidence="11">The sequence shown here is derived from an EMBL/GenBank/DDBJ whole genome shotgun (WGS) entry which is preliminary data.</text>
</comment>
<comment type="function">
    <text evidence="10">Catalyzes the reversible formation of acyl-phosphate (acyl-PO(4)) from acyl-[acyl-carrier-protein] (acyl-ACP). This enzyme utilizes acyl-ACP as fatty acyl donor, but not acyl-CoA.</text>
</comment>
<evidence type="ECO:0000256" key="10">
    <source>
        <dbReference type="HAMAP-Rule" id="MF_00019"/>
    </source>
</evidence>
<evidence type="ECO:0000256" key="1">
    <source>
        <dbReference type="ARBA" id="ARBA00001232"/>
    </source>
</evidence>
<evidence type="ECO:0000256" key="7">
    <source>
        <dbReference type="ARBA" id="ARBA00023264"/>
    </source>
</evidence>
<dbReference type="UniPathway" id="UPA00085"/>
<dbReference type="NCBIfam" id="TIGR00182">
    <property type="entry name" value="plsX"/>
    <property type="match status" value="1"/>
</dbReference>
<evidence type="ECO:0000256" key="6">
    <source>
        <dbReference type="ARBA" id="ARBA00023209"/>
    </source>
</evidence>
<keyword evidence="4 10" id="KW-0808">Transferase</keyword>
<evidence type="ECO:0000256" key="5">
    <source>
        <dbReference type="ARBA" id="ARBA00023098"/>
    </source>
</evidence>
<dbReference type="GO" id="GO:0008654">
    <property type="term" value="P:phospholipid biosynthetic process"/>
    <property type="evidence" value="ECO:0007669"/>
    <property type="project" value="UniProtKB-KW"/>
</dbReference>
<protein>
    <recommendedName>
        <fullName evidence="8 10">Phosphate acyltransferase</fullName>
        <ecNumber evidence="8 10">2.3.1.274</ecNumber>
    </recommendedName>
    <alternativeName>
        <fullName evidence="10">Acyl-ACP phosphotransacylase</fullName>
    </alternativeName>
    <alternativeName>
        <fullName evidence="10">Acyl-[acyl-carrier-protein]--phosphate acyltransferase</fullName>
    </alternativeName>
    <alternativeName>
        <fullName evidence="10">Phosphate-acyl-ACP acyltransferase</fullName>
    </alternativeName>
</protein>
<keyword evidence="2 10" id="KW-0963">Cytoplasm</keyword>
<keyword evidence="5 10" id="KW-0443">Lipid metabolism</keyword>
<dbReference type="PANTHER" id="PTHR30100">
    <property type="entry name" value="FATTY ACID/PHOSPHOLIPID SYNTHESIS PROTEIN PLSX"/>
    <property type="match status" value="1"/>
</dbReference>
<dbReference type="InterPro" id="IPR003664">
    <property type="entry name" value="FA_synthesis"/>
</dbReference>
<dbReference type="InterPro" id="IPR012281">
    <property type="entry name" value="Phospholipid_synth_PlsX-like"/>
</dbReference>
<evidence type="ECO:0000256" key="4">
    <source>
        <dbReference type="ARBA" id="ARBA00022679"/>
    </source>
</evidence>
<keyword evidence="7 10" id="KW-1208">Phospholipid metabolism</keyword>
<gene>
    <name evidence="10" type="primary">plsX</name>
    <name evidence="11" type="ORF">DES49_2283</name>
</gene>
<dbReference type="HAMAP" id="MF_00019">
    <property type="entry name" value="PlsX"/>
    <property type="match status" value="1"/>
</dbReference>
<dbReference type="GO" id="GO:0005737">
    <property type="term" value="C:cytoplasm"/>
    <property type="evidence" value="ECO:0007669"/>
    <property type="project" value="UniProtKB-SubCell"/>
</dbReference>
<comment type="subunit">
    <text evidence="9 10">Homodimer. Probably interacts with PlsY.</text>
</comment>
<accession>A0A4R7JQB2</accession>
<evidence type="ECO:0000256" key="2">
    <source>
        <dbReference type="ARBA" id="ARBA00022490"/>
    </source>
</evidence>
<comment type="pathway">
    <text evidence="10">Lipid metabolism; phospholipid metabolism.</text>
</comment>
<dbReference type="Pfam" id="PF02504">
    <property type="entry name" value="FA_synthesis"/>
    <property type="match status" value="1"/>
</dbReference>
<keyword evidence="3 10" id="KW-0444">Lipid biosynthesis</keyword>
<evidence type="ECO:0000313" key="12">
    <source>
        <dbReference type="Proteomes" id="UP000295830"/>
    </source>
</evidence>
<comment type="catalytic activity">
    <reaction evidence="1 10">
        <text>a fatty acyl-[ACP] + phosphate = an acyl phosphate + holo-[ACP]</text>
        <dbReference type="Rhea" id="RHEA:42292"/>
        <dbReference type="Rhea" id="RHEA-COMP:9685"/>
        <dbReference type="Rhea" id="RHEA-COMP:14125"/>
        <dbReference type="ChEBI" id="CHEBI:43474"/>
        <dbReference type="ChEBI" id="CHEBI:59918"/>
        <dbReference type="ChEBI" id="CHEBI:64479"/>
        <dbReference type="ChEBI" id="CHEBI:138651"/>
        <dbReference type="EC" id="2.3.1.274"/>
    </reaction>
</comment>
<keyword evidence="11" id="KW-0012">Acyltransferase</keyword>